<evidence type="ECO:0000256" key="1">
    <source>
        <dbReference type="ARBA" id="ARBA00004571"/>
    </source>
</evidence>
<dbReference type="InterPro" id="IPR023996">
    <property type="entry name" value="TonB-dep_OMP_SusC/RagA"/>
</dbReference>
<keyword evidence="2 7" id="KW-0813">Transport</keyword>
<comment type="caution">
    <text evidence="9">The sequence shown here is derived from an EMBL/GenBank/DDBJ whole genome shotgun (WGS) entry which is preliminary data.</text>
</comment>
<dbReference type="InterPro" id="IPR037066">
    <property type="entry name" value="Plug_dom_sf"/>
</dbReference>
<evidence type="ECO:0000256" key="5">
    <source>
        <dbReference type="ARBA" id="ARBA00023136"/>
    </source>
</evidence>
<gene>
    <name evidence="9" type="ORF">BMF97_15960</name>
</gene>
<dbReference type="EMBL" id="MPOG01000019">
    <property type="protein sequence ID" value="OOH92981.1"/>
    <property type="molecule type" value="Genomic_DNA"/>
</dbReference>
<comment type="similarity">
    <text evidence="7">Belongs to the TonB-dependent receptor family.</text>
</comment>
<evidence type="ECO:0000256" key="7">
    <source>
        <dbReference type="PROSITE-ProRule" id="PRU01360"/>
    </source>
</evidence>
<name>A0A1V3TVI3_ELIME</name>
<evidence type="ECO:0000256" key="4">
    <source>
        <dbReference type="ARBA" id="ARBA00022692"/>
    </source>
</evidence>
<dbReference type="Proteomes" id="UP000188947">
    <property type="component" value="Unassembled WGS sequence"/>
</dbReference>
<organism evidence="9 10">
    <name type="scientific">Elizabethkingia meningoseptica</name>
    <name type="common">Chryseobacterium meningosepticum</name>
    <dbReference type="NCBI Taxonomy" id="238"/>
    <lineage>
        <taxon>Bacteria</taxon>
        <taxon>Pseudomonadati</taxon>
        <taxon>Bacteroidota</taxon>
        <taxon>Flavobacteriia</taxon>
        <taxon>Flavobacteriales</taxon>
        <taxon>Weeksellaceae</taxon>
        <taxon>Elizabethkingia</taxon>
    </lineage>
</organism>
<evidence type="ECO:0000313" key="9">
    <source>
        <dbReference type="EMBL" id="OOH92981.1"/>
    </source>
</evidence>
<dbReference type="NCBIfam" id="TIGR04056">
    <property type="entry name" value="OMP_RagA_SusC"/>
    <property type="match status" value="1"/>
</dbReference>
<dbReference type="GO" id="GO:0009279">
    <property type="term" value="C:cell outer membrane"/>
    <property type="evidence" value="ECO:0007669"/>
    <property type="project" value="UniProtKB-SubCell"/>
</dbReference>
<evidence type="ECO:0000256" key="3">
    <source>
        <dbReference type="ARBA" id="ARBA00022452"/>
    </source>
</evidence>
<comment type="subcellular location">
    <subcellularLocation>
        <location evidence="1 7">Cell outer membrane</location>
        <topology evidence="1 7">Multi-pass membrane protein</topology>
    </subcellularLocation>
</comment>
<dbReference type="GeneID" id="48543671"/>
<dbReference type="FunFam" id="2.170.130.10:FF:000003">
    <property type="entry name" value="SusC/RagA family TonB-linked outer membrane protein"/>
    <property type="match status" value="1"/>
</dbReference>
<evidence type="ECO:0000259" key="8">
    <source>
        <dbReference type="Pfam" id="PF07715"/>
    </source>
</evidence>
<keyword evidence="5 7" id="KW-0472">Membrane</keyword>
<dbReference type="InterPro" id="IPR039426">
    <property type="entry name" value="TonB-dep_rcpt-like"/>
</dbReference>
<dbReference type="InterPro" id="IPR036942">
    <property type="entry name" value="Beta-barrel_TonB_sf"/>
</dbReference>
<accession>A0A1V3TVI3</accession>
<dbReference type="InterPro" id="IPR023997">
    <property type="entry name" value="TonB-dep_OMP_SusC/RagA_CS"/>
</dbReference>
<dbReference type="KEGG" id="emg:BBD33_04845"/>
<dbReference type="Gene3D" id="2.170.130.10">
    <property type="entry name" value="TonB-dependent receptor, plug domain"/>
    <property type="match status" value="1"/>
</dbReference>
<reference evidence="9 10" key="1">
    <citation type="submission" date="2016-11" db="EMBL/GenBank/DDBJ databases">
        <title>Genome sequence and comparative genomic analysis of clinical strain Elizabethkingia meningoseptica 61421 PRCM.</title>
        <authorList>
            <person name="Wang M."/>
            <person name="Hu S."/>
            <person name="Cao L."/>
            <person name="Jiang T."/>
            <person name="Zhou Y."/>
            <person name="Ming D."/>
        </authorList>
    </citation>
    <scope>NUCLEOTIDE SEQUENCE [LARGE SCALE GENOMIC DNA]</scope>
    <source>
        <strain evidence="9 10">61421 PRCM</strain>
    </source>
</reference>
<keyword evidence="3 7" id="KW-1134">Transmembrane beta strand</keyword>
<protein>
    <submittedName>
        <fullName evidence="9">SusC/RagA family TonB-linked outer membrane protein</fullName>
    </submittedName>
</protein>
<dbReference type="STRING" id="238.BBD35_06675"/>
<proteinExistence type="inferred from homology"/>
<dbReference type="AlphaFoldDB" id="A0A1V3TVI3"/>
<keyword evidence="4 7" id="KW-0812">Transmembrane</keyword>
<feature type="domain" description="TonB-dependent receptor plug" evidence="8">
    <location>
        <begin position="54"/>
        <end position="158"/>
    </location>
</feature>
<dbReference type="PROSITE" id="PS52016">
    <property type="entry name" value="TONB_DEPENDENT_REC_3"/>
    <property type="match status" value="1"/>
</dbReference>
<sequence length="959" mass="105529">MNVKLRVLSAGVLFFIGQSTMAQKVKTDTAKTKHIDEVVVLGYNKRSTKAKDVSANTTITAETLENRPNASFLNSLQGNTPGVTISSNSGSPGSAKIDVVIRGISSFNASTDPLVVIDGIPTNANQFRNLNPEDIESISILRDAAATSIYGNRGANGVFIIKTKSGKYNNAFKLSYSATTGVSFLPRDGYTMASAPELLTIQKRLGVARAVAMTDEQIANYPTTDWKKVFFNADLMQTHNVSATFGGENVNSYSSLGYFSQGGLVPGTDFQRFTFRNNINGKTKNNRFVFSSQVGLGYSKRKQLVQEDNSGVNSNTLQNPLLGATLGNPSLKAGQFVNGYDLYNTIGRDYANGNNIYVLENSLNQNNVGVRYNEFNAFGSVQGTLKILDGWTVSNRTGFDFKQVNGLSYYAPWAFIGGVVSSLPTANQYTPNPYGGSEAISNSYELNFNSVTNTNYSFKIGEDHAIDVGAYMEYTKVHYNTSSRTQNGLDPKVWLPGNGRGYIAVSNITGDGLRYVPSVSANKITAGSLSFFGTLDYDYAGKYGLSGVLRRDGSFRFAPGNKWGTFWSVAGRWNIDKEDFMKDTPFSMLKLRASYGTQGNQNIVAPAAGSNPLLVSPAISRDNAVAVSGYNNIPGYNFSVGNPFVRWEEVSQFNVGLDFMVLNNRLEGNVDYYDKRTSQLYTNVRASGVNGFYSYNGNEGGIKNTGLELNLRYHFIKTSNASFTFFVNGAYNKNRIQNLAVPVLSGAYVNEVGGTMYQWNLVPYVGVNPDNGNMQYLDINGNVTESPTEADRRRTGKNYFPKFTGGFGLNASYKGFYLDATFAFQADYYRWDNLLSWINLPSYAVSGHNVSRDLLNAWTPDNRNTNVPAYTSKDYGSLSDRLLINASWLKFKSMVIGYSLPKEMLKDGGFVKSLKVFVQGENLMLWTKWKGWDPEGLGTFPLSTYPNPRTFSIGTNIEF</sequence>
<keyword evidence="10" id="KW-1185">Reference proteome</keyword>
<dbReference type="Pfam" id="PF07715">
    <property type="entry name" value="Plug"/>
    <property type="match status" value="1"/>
</dbReference>
<dbReference type="SUPFAM" id="SSF56935">
    <property type="entry name" value="Porins"/>
    <property type="match status" value="1"/>
</dbReference>
<dbReference type="NCBIfam" id="TIGR04057">
    <property type="entry name" value="SusC_RagA_signa"/>
    <property type="match status" value="1"/>
</dbReference>
<dbReference type="SMR" id="A0A1V3TVI3"/>
<evidence type="ECO:0000256" key="2">
    <source>
        <dbReference type="ARBA" id="ARBA00022448"/>
    </source>
</evidence>
<dbReference type="OrthoDB" id="9768177at2"/>
<dbReference type="RefSeq" id="WP_016200693.1">
    <property type="nucleotide sequence ID" value="NZ_CP014338.1"/>
</dbReference>
<dbReference type="eggNOG" id="COG1629">
    <property type="taxonomic scope" value="Bacteria"/>
</dbReference>
<dbReference type="InterPro" id="IPR012910">
    <property type="entry name" value="Plug_dom"/>
</dbReference>
<dbReference type="Gene3D" id="2.40.170.20">
    <property type="entry name" value="TonB-dependent receptor, beta-barrel domain"/>
    <property type="match status" value="1"/>
</dbReference>
<evidence type="ECO:0000313" key="10">
    <source>
        <dbReference type="Proteomes" id="UP000188947"/>
    </source>
</evidence>
<evidence type="ECO:0000256" key="6">
    <source>
        <dbReference type="ARBA" id="ARBA00023237"/>
    </source>
</evidence>
<keyword evidence="6 7" id="KW-0998">Cell outer membrane</keyword>